<feature type="transmembrane region" description="Helical" evidence="1">
    <location>
        <begin position="344"/>
        <end position="368"/>
    </location>
</feature>
<comment type="caution">
    <text evidence="2">The sequence shown here is derived from an EMBL/GenBank/DDBJ whole genome shotgun (WGS) entry which is preliminary data.</text>
</comment>
<feature type="transmembrane region" description="Helical" evidence="1">
    <location>
        <begin position="206"/>
        <end position="226"/>
    </location>
</feature>
<evidence type="ECO:0000313" key="4">
    <source>
        <dbReference type="Proteomes" id="UP000429607"/>
    </source>
</evidence>
<proteinExistence type="predicted"/>
<organism evidence="2 4">
    <name type="scientific">Phytophthora rubi</name>
    <dbReference type="NCBI Taxonomy" id="129364"/>
    <lineage>
        <taxon>Eukaryota</taxon>
        <taxon>Sar</taxon>
        <taxon>Stramenopiles</taxon>
        <taxon>Oomycota</taxon>
        <taxon>Peronosporomycetes</taxon>
        <taxon>Peronosporales</taxon>
        <taxon>Peronosporaceae</taxon>
        <taxon>Phytophthora</taxon>
    </lineage>
</organism>
<keyword evidence="5" id="KW-1185">Reference proteome</keyword>
<sequence length="408" mass="45586">MVSSSSAALSVEPPALDDKFSTLDSRDDLKSGRWLRPREVLLTLQYSNFWSHRWLGWAFVYVTVLLFFFIYRCVGLSALIKMYDTDNDQTAAVKLGALGLGLLEDLICATYLVTVLWLIDFVLLRTLGTSSDSMTVQIFIKWKRQRVIRRAVTFSTSWLLFVATAGPFVADIMLVRLRSMRFTFEIVSDSDMVGSVDISSSGFNEAYLTGTVLVLVATLFASVRTWTSWADLMRWNPTHALLRVVDTIRSRCSREDEELWTPKEELEHDPSFSSSDRYDDVNESMLENGKAVQYANTVTPKRLSCNIAVAVPVDELSNASSSSDVSDHETTYERTLSQLHSVDWLRCVLQLVVALFAIVFMPMIVLAISQASSPLVANVAMDTTINELFTRALKVSTAGFVPVAADGS</sequence>
<dbReference type="EMBL" id="QXFT01000032">
    <property type="protein sequence ID" value="KAE9358558.1"/>
    <property type="molecule type" value="Genomic_DNA"/>
</dbReference>
<feature type="transmembrane region" description="Helical" evidence="1">
    <location>
        <begin position="151"/>
        <end position="170"/>
    </location>
</feature>
<feature type="transmembrane region" description="Helical" evidence="1">
    <location>
        <begin position="54"/>
        <end position="80"/>
    </location>
</feature>
<evidence type="ECO:0000313" key="3">
    <source>
        <dbReference type="EMBL" id="KAE9358558.1"/>
    </source>
</evidence>
<dbReference type="Proteomes" id="UP000434957">
    <property type="component" value="Unassembled WGS sequence"/>
</dbReference>
<evidence type="ECO:0000313" key="5">
    <source>
        <dbReference type="Proteomes" id="UP000434957"/>
    </source>
</evidence>
<reference evidence="2 4" key="1">
    <citation type="submission" date="2018-09" db="EMBL/GenBank/DDBJ databases">
        <title>Genomic investigation of the strawberry pathogen Phytophthora fragariae indicates pathogenicity is determined by transcriptional variation in three key races.</title>
        <authorList>
            <person name="Adams T.M."/>
            <person name="Armitage A.D."/>
            <person name="Sobczyk M.K."/>
            <person name="Bates H.J."/>
            <person name="Dunwell J.M."/>
            <person name="Nellist C.F."/>
            <person name="Harrison R.J."/>
        </authorList>
    </citation>
    <scope>NUCLEOTIDE SEQUENCE [LARGE SCALE GENOMIC DNA]</scope>
    <source>
        <strain evidence="2 4">SCRP249</strain>
        <strain evidence="3 5">SCRP333</strain>
    </source>
</reference>
<protein>
    <submittedName>
        <fullName evidence="2">Uncharacterized protein</fullName>
    </submittedName>
</protein>
<accession>A0A6A3PA93</accession>
<keyword evidence="1" id="KW-0472">Membrane</keyword>
<keyword evidence="1" id="KW-0812">Transmembrane</keyword>
<dbReference type="Proteomes" id="UP000429607">
    <property type="component" value="Unassembled WGS sequence"/>
</dbReference>
<evidence type="ECO:0000256" key="1">
    <source>
        <dbReference type="SAM" id="Phobius"/>
    </source>
</evidence>
<dbReference type="EMBL" id="QXFV01000031">
    <property type="protein sequence ID" value="KAE9051848.1"/>
    <property type="molecule type" value="Genomic_DNA"/>
</dbReference>
<gene>
    <name evidence="2" type="ORF">PR001_g1061</name>
    <name evidence="3" type="ORF">PR003_g1203</name>
</gene>
<keyword evidence="1" id="KW-1133">Transmembrane helix</keyword>
<name>A0A6A3PA93_9STRA</name>
<dbReference type="AlphaFoldDB" id="A0A6A3PA93"/>
<evidence type="ECO:0000313" key="2">
    <source>
        <dbReference type="EMBL" id="KAE9051848.1"/>
    </source>
</evidence>